<dbReference type="InterPro" id="IPR050366">
    <property type="entry name" value="BP-dependent_transpt_permease"/>
</dbReference>
<sequence length="304" mass="33311">MEPVVVQTDQDIKISHKRKSRFKKTLTFLKKNPSGMLGLILVLLTIACALFSSIIAPMDPGEASLTSRLAPPSWADEAGESTYFLGADQLGRDLLSRIIAGAKISLMVGFFGVIISMVLGTVLGLISGYFGKWLDDFIMRIADIQLAFPFILFAIIIMSVLGTGIWKIVLILGLTYWVGFARLIRGQVISVKELEYVQAAKAVGGTHFTIIRKHIFPNVLSSILVLGTLYIAEFILLEASLTFLGLGVDPTIPSWGGMLADSRNYISTAWWTATFPGLAIMLTVLGFNLLGDWLRDKLDPNLKV</sequence>
<evidence type="ECO:0000256" key="6">
    <source>
        <dbReference type="ARBA" id="ARBA00023136"/>
    </source>
</evidence>
<comment type="subcellular location">
    <subcellularLocation>
        <location evidence="1 7">Cell membrane</location>
        <topology evidence="1 7">Multi-pass membrane protein</topology>
    </subcellularLocation>
</comment>
<dbReference type="Pfam" id="PF12911">
    <property type="entry name" value="OppC_N"/>
    <property type="match status" value="1"/>
</dbReference>
<keyword evidence="5 7" id="KW-1133">Transmembrane helix</keyword>
<evidence type="ECO:0000256" key="7">
    <source>
        <dbReference type="RuleBase" id="RU363032"/>
    </source>
</evidence>
<dbReference type="CDD" id="cd06261">
    <property type="entry name" value="TM_PBP2"/>
    <property type="match status" value="1"/>
</dbReference>
<dbReference type="GO" id="GO:0005886">
    <property type="term" value="C:plasma membrane"/>
    <property type="evidence" value="ECO:0007669"/>
    <property type="project" value="UniProtKB-SubCell"/>
</dbReference>
<dbReference type="InterPro" id="IPR035906">
    <property type="entry name" value="MetI-like_sf"/>
</dbReference>
<feature type="transmembrane region" description="Helical" evidence="7">
    <location>
        <begin position="268"/>
        <end position="290"/>
    </location>
</feature>
<dbReference type="EMBL" id="FMAU01000004">
    <property type="protein sequence ID" value="SCC21978.1"/>
    <property type="molecule type" value="Genomic_DNA"/>
</dbReference>
<comment type="similarity">
    <text evidence="7">Belongs to the binding-protein-dependent transport system permease family.</text>
</comment>
<dbReference type="Gene3D" id="1.10.3720.10">
    <property type="entry name" value="MetI-like"/>
    <property type="match status" value="1"/>
</dbReference>
<keyword evidence="4 7" id="KW-0812">Transmembrane</keyword>
<gene>
    <name evidence="9" type="ORF">GA0061094_3183</name>
</gene>
<keyword evidence="6 7" id="KW-0472">Membrane</keyword>
<evidence type="ECO:0000259" key="8">
    <source>
        <dbReference type="PROSITE" id="PS50928"/>
    </source>
</evidence>
<feature type="transmembrane region" description="Helical" evidence="7">
    <location>
        <begin position="36"/>
        <end position="58"/>
    </location>
</feature>
<dbReference type="RefSeq" id="WP_058299200.1">
    <property type="nucleotide sequence ID" value="NZ_FMAU01000004.1"/>
</dbReference>
<organism evidence="9 10">
    <name type="scientific">[Bacillus] enclensis</name>
    <dbReference type="NCBI Taxonomy" id="1402860"/>
    <lineage>
        <taxon>Bacteria</taxon>
        <taxon>Bacillati</taxon>
        <taxon>Bacillota</taxon>
        <taxon>Bacilli</taxon>
        <taxon>Bacillales</taxon>
        <taxon>Bacillaceae</taxon>
        <taxon>Rossellomorea</taxon>
    </lineage>
</organism>
<evidence type="ECO:0000256" key="4">
    <source>
        <dbReference type="ARBA" id="ARBA00022692"/>
    </source>
</evidence>
<dbReference type="Pfam" id="PF00528">
    <property type="entry name" value="BPD_transp_1"/>
    <property type="match status" value="1"/>
</dbReference>
<dbReference type="AlphaFoldDB" id="A0A0V8HEG4"/>
<keyword evidence="2 7" id="KW-0813">Transport</keyword>
<dbReference type="GO" id="GO:0055085">
    <property type="term" value="P:transmembrane transport"/>
    <property type="evidence" value="ECO:0007669"/>
    <property type="project" value="InterPro"/>
</dbReference>
<proteinExistence type="inferred from homology"/>
<dbReference type="InterPro" id="IPR025966">
    <property type="entry name" value="OppC_N"/>
</dbReference>
<accession>A0A0V8HEG4</accession>
<dbReference type="InterPro" id="IPR000515">
    <property type="entry name" value="MetI-like"/>
</dbReference>
<evidence type="ECO:0000256" key="3">
    <source>
        <dbReference type="ARBA" id="ARBA00022475"/>
    </source>
</evidence>
<evidence type="ECO:0000256" key="1">
    <source>
        <dbReference type="ARBA" id="ARBA00004651"/>
    </source>
</evidence>
<feature type="transmembrane region" description="Helical" evidence="7">
    <location>
        <begin position="104"/>
        <end position="130"/>
    </location>
</feature>
<feature type="transmembrane region" description="Helical" evidence="7">
    <location>
        <begin position="150"/>
        <end position="178"/>
    </location>
</feature>
<feature type="domain" description="ABC transmembrane type-1" evidence="8">
    <location>
        <begin position="102"/>
        <end position="291"/>
    </location>
</feature>
<evidence type="ECO:0000256" key="5">
    <source>
        <dbReference type="ARBA" id="ARBA00022989"/>
    </source>
</evidence>
<evidence type="ECO:0000256" key="2">
    <source>
        <dbReference type="ARBA" id="ARBA00022448"/>
    </source>
</evidence>
<keyword evidence="10" id="KW-1185">Reference proteome</keyword>
<keyword evidence="3" id="KW-1003">Cell membrane</keyword>
<dbReference type="PANTHER" id="PTHR43386:SF1">
    <property type="entry name" value="D,D-DIPEPTIDE TRANSPORT SYSTEM PERMEASE PROTEIN DDPC-RELATED"/>
    <property type="match status" value="1"/>
</dbReference>
<feature type="transmembrane region" description="Helical" evidence="7">
    <location>
        <begin position="223"/>
        <end position="248"/>
    </location>
</feature>
<evidence type="ECO:0000313" key="9">
    <source>
        <dbReference type="EMBL" id="SCC21978.1"/>
    </source>
</evidence>
<protein>
    <submittedName>
        <fullName evidence="9">Peptide/nickel transport system permease protein</fullName>
    </submittedName>
</protein>
<dbReference type="PROSITE" id="PS50928">
    <property type="entry name" value="ABC_TM1"/>
    <property type="match status" value="1"/>
</dbReference>
<reference evidence="10" key="1">
    <citation type="submission" date="2016-08" db="EMBL/GenBank/DDBJ databases">
        <authorList>
            <person name="Varghese N."/>
            <person name="Submissions Spin"/>
        </authorList>
    </citation>
    <scope>NUCLEOTIDE SEQUENCE [LARGE SCALE GENOMIC DNA]</scope>
    <source>
        <strain evidence="10">SGD-1123</strain>
    </source>
</reference>
<dbReference type="Proteomes" id="UP000181997">
    <property type="component" value="Unassembled WGS sequence"/>
</dbReference>
<dbReference type="PANTHER" id="PTHR43386">
    <property type="entry name" value="OLIGOPEPTIDE TRANSPORT SYSTEM PERMEASE PROTEIN APPC"/>
    <property type="match status" value="1"/>
</dbReference>
<dbReference type="SUPFAM" id="SSF161098">
    <property type="entry name" value="MetI-like"/>
    <property type="match status" value="1"/>
</dbReference>
<name>A0A0V8HEG4_9BACI</name>
<dbReference type="OrthoDB" id="9797472at2"/>
<evidence type="ECO:0000313" key="10">
    <source>
        <dbReference type="Proteomes" id="UP000181997"/>
    </source>
</evidence>